<gene>
    <name evidence="2" type="ORF">A5869_000514</name>
</gene>
<accession>A0A200I1A3</accession>
<dbReference type="PANTHER" id="PTHR10859:SF114">
    <property type="entry name" value="DOLICHOL-PHOSPHATE MANNOSYLTRANSFERASE"/>
    <property type="match status" value="1"/>
</dbReference>
<evidence type="ECO:0000313" key="3">
    <source>
        <dbReference type="Proteomes" id="UP000196503"/>
    </source>
</evidence>
<dbReference type="RefSeq" id="WP_087662859.1">
    <property type="nucleotide sequence ID" value="NZ_NIBL01000001.1"/>
</dbReference>
<dbReference type="GO" id="GO:0016740">
    <property type="term" value="F:transferase activity"/>
    <property type="evidence" value="ECO:0007669"/>
    <property type="project" value="UniProtKB-KW"/>
</dbReference>
<evidence type="ECO:0000313" key="2">
    <source>
        <dbReference type="EMBL" id="OUZ18866.1"/>
    </source>
</evidence>
<evidence type="ECO:0000259" key="1">
    <source>
        <dbReference type="Pfam" id="PF00535"/>
    </source>
</evidence>
<dbReference type="SUPFAM" id="SSF53448">
    <property type="entry name" value="Nucleotide-diphospho-sugar transferases"/>
    <property type="match status" value="1"/>
</dbReference>
<dbReference type="Gene3D" id="3.90.550.10">
    <property type="entry name" value="Spore Coat Polysaccharide Biosynthesis Protein SpsA, Chain A"/>
    <property type="match status" value="1"/>
</dbReference>
<keyword evidence="2" id="KW-0808">Transferase</keyword>
<dbReference type="Pfam" id="PF00535">
    <property type="entry name" value="Glycos_transf_2"/>
    <property type="match status" value="1"/>
</dbReference>
<dbReference type="EMBL" id="NIBL01000001">
    <property type="protein sequence ID" value="OUZ18866.1"/>
    <property type="molecule type" value="Genomic_DNA"/>
</dbReference>
<reference evidence="2 3" key="1">
    <citation type="submission" date="2017-05" db="EMBL/GenBank/DDBJ databases">
        <title>The Genome Sequence of Enterococcus faecium 2D5_DIV0622.</title>
        <authorList>
            <consortium name="The Broad Institute Genomics Platform"/>
            <consortium name="The Broad Institute Genomic Center for Infectious Diseases"/>
            <person name="Earl A."/>
            <person name="Manson A."/>
            <person name="Schwartman J."/>
            <person name="Gilmore M."/>
            <person name="Abouelleil A."/>
            <person name="Cao P."/>
            <person name="Chapman S."/>
            <person name="Cusick C."/>
            <person name="Shea T."/>
            <person name="Young S."/>
            <person name="Neafsey D."/>
            <person name="Nusbaum C."/>
            <person name="Birren B."/>
        </authorList>
    </citation>
    <scope>NUCLEOTIDE SEQUENCE [LARGE SCALE GENOMIC DNA]</scope>
    <source>
        <strain evidence="2 3">2D5_DIV0622</strain>
    </source>
</reference>
<organism evidence="2 3">
    <name type="scientific">Enterococcus cecorum</name>
    <dbReference type="NCBI Taxonomy" id="44008"/>
    <lineage>
        <taxon>Bacteria</taxon>
        <taxon>Bacillati</taxon>
        <taxon>Bacillota</taxon>
        <taxon>Bacilli</taxon>
        <taxon>Lactobacillales</taxon>
        <taxon>Enterococcaceae</taxon>
        <taxon>Enterococcus</taxon>
    </lineage>
</organism>
<dbReference type="CDD" id="cd04179">
    <property type="entry name" value="DPM_DPG-synthase_like"/>
    <property type="match status" value="1"/>
</dbReference>
<protein>
    <submittedName>
        <fullName evidence="2">Glycosyl transferase</fullName>
    </submittedName>
</protein>
<dbReference type="AlphaFoldDB" id="A0A200I1A3"/>
<dbReference type="GO" id="GO:0006487">
    <property type="term" value="P:protein N-linked glycosylation"/>
    <property type="evidence" value="ECO:0007669"/>
    <property type="project" value="TreeGrafter"/>
</dbReference>
<comment type="caution">
    <text evidence="2">The sequence shown here is derived from an EMBL/GenBank/DDBJ whole genome shotgun (WGS) entry which is preliminary data.</text>
</comment>
<dbReference type="PANTHER" id="PTHR10859">
    <property type="entry name" value="GLYCOSYL TRANSFERASE"/>
    <property type="match status" value="1"/>
</dbReference>
<proteinExistence type="predicted"/>
<feature type="domain" description="Glycosyltransferase 2-like" evidence="1">
    <location>
        <begin position="6"/>
        <end position="168"/>
    </location>
</feature>
<sequence length="238" mass="26929">MRVLMIIPAYNEEESILQTVQQIESYKEFCDFTLDYVIINDGSTDKTQEILDRYKYNHVQLVLNLGIGGAVQTGYKYALENGYDIAVQFDGDGQHDICSLKNLIQPIIDGKANLSVGSRFVDGNKSGFQTTFMRRFGIKIISTFILLTTGKKILDTTSGYRAADQRVINYFAHRYPTKYPEPESMVHLLKRGFNIVETPVNMFERQGGESSITPIKSIRYMCEVCSSILVTALMKEGD</sequence>
<dbReference type="InterPro" id="IPR001173">
    <property type="entry name" value="Glyco_trans_2-like"/>
</dbReference>
<dbReference type="InterPro" id="IPR029044">
    <property type="entry name" value="Nucleotide-diphossugar_trans"/>
</dbReference>
<name>A0A200I1A3_9ENTE</name>
<dbReference type="Proteomes" id="UP000196503">
    <property type="component" value="Unassembled WGS sequence"/>
</dbReference>